<dbReference type="AlphaFoldDB" id="A0A316FR79"/>
<name>A0A316FR79_9GAMM</name>
<dbReference type="RefSeq" id="WP_109763479.1">
    <property type="nucleotide sequence ID" value="NZ_QGGU01000006.1"/>
</dbReference>
<dbReference type="InterPro" id="IPR036065">
    <property type="entry name" value="BolA-like_sf"/>
</dbReference>
<dbReference type="Proteomes" id="UP000245790">
    <property type="component" value="Unassembled WGS sequence"/>
</dbReference>
<dbReference type="OrthoDB" id="9801469at2"/>
<proteinExistence type="inferred from homology"/>
<comment type="similarity">
    <text evidence="1">Belongs to the BolA/IbaG family.</text>
</comment>
<comment type="caution">
    <text evidence="2">The sequence shown here is derived from an EMBL/GenBank/DDBJ whole genome shotgun (WGS) entry which is preliminary data.</text>
</comment>
<dbReference type="EMBL" id="QGGU01000006">
    <property type="protein sequence ID" value="PWK50813.1"/>
    <property type="molecule type" value="Genomic_DNA"/>
</dbReference>
<dbReference type="PANTHER" id="PTHR46230:SF7">
    <property type="entry name" value="BOLA-LIKE PROTEIN 1"/>
    <property type="match status" value="1"/>
</dbReference>
<sequence length="91" mass="10250">MTEQTIDNSTRIKDMELRLNRELSPSRLEIIDDSHLHAGHAGAKSGKGHFTVIINSEHFNGKRPLQCHQMIYTALGDMMDTDIHALSIKIP</sequence>
<evidence type="ECO:0000313" key="2">
    <source>
        <dbReference type="EMBL" id="PWK50813.1"/>
    </source>
</evidence>
<dbReference type="PIRSF" id="PIRSF003113">
    <property type="entry name" value="BolA"/>
    <property type="match status" value="1"/>
</dbReference>
<dbReference type="GO" id="GO:0016226">
    <property type="term" value="P:iron-sulfur cluster assembly"/>
    <property type="evidence" value="ECO:0007669"/>
    <property type="project" value="TreeGrafter"/>
</dbReference>
<dbReference type="Gene3D" id="3.30.300.90">
    <property type="entry name" value="BolA-like"/>
    <property type="match status" value="1"/>
</dbReference>
<gene>
    <name evidence="2" type="ORF">C8D97_106100</name>
</gene>
<evidence type="ECO:0000313" key="3">
    <source>
        <dbReference type="Proteomes" id="UP000245790"/>
    </source>
</evidence>
<dbReference type="Pfam" id="PF01722">
    <property type="entry name" value="BolA"/>
    <property type="match status" value="1"/>
</dbReference>
<accession>A0A316FR79</accession>
<protein>
    <submittedName>
        <fullName evidence="2">BolA protein family transcriptional regulator</fullName>
    </submittedName>
</protein>
<reference evidence="2 3" key="1">
    <citation type="submission" date="2018-05" db="EMBL/GenBank/DDBJ databases">
        <title>Genomic Encyclopedia of Type Strains, Phase IV (KMG-IV): sequencing the most valuable type-strain genomes for metagenomic binning, comparative biology and taxonomic classification.</title>
        <authorList>
            <person name="Goeker M."/>
        </authorList>
    </citation>
    <scope>NUCLEOTIDE SEQUENCE [LARGE SCALE GENOMIC DNA]</scope>
    <source>
        <strain evidence="2 3">DSM 25350</strain>
    </source>
</reference>
<keyword evidence="3" id="KW-1185">Reference proteome</keyword>
<dbReference type="InterPro" id="IPR002634">
    <property type="entry name" value="BolA"/>
</dbReference>
<dbReference type="PANTHER" id="PTHR46230">
    <property type="match status" value="1"/>
</dbReference>
<dbReference type="SUPFAM" id="SSF82657">
    <property type="entry name" value="BolA-like"/>
    <property type="match status" value="1"/>
</dbReference>
<evidence type="ECO:0000256" key="1">
    <source>
        <dbReference type="RuleBase" id="RU003860"/>
    </source>
</evidence>
<organism evidence="2 3">
    <name type="scientific">Pleionea mediterranea</name>
    <dbReference type="NCBI Taxonomy" id="523701"/>
    <lineage>
        <taxon>Bacteria</taxon>
        <taxon>Pseudomonadati</taxon>
        <taxon>Pseudomonadota</taxon>
        <taxon>Gammaproteobacteria</taxon>
        <taxon>Oceanospirillales</taxon>
        <taxon>Pleioneaceae</taxon>
        <taxon>Pleionea</taxon>
    </lineage>
</organism>